<protein>
    <submittedName>
        <fullName evidence="1">Uncharacterized protein</fullName>
    </submittedName>
</protein>
<organism evidence="1 2">
    <name type="scientific">Maribacter litoralis</name>
    <dbReference type="NCBI Taxonomy" id="2059726"/>
    <lineage>
        <taxon>Bacteria</taxon>
        <taxon>Pseudomonadati</taxon>
        <taxon>Bacteroidota</taxon>
        <taxon>Flavobacteriia</taxon>
        <taxon>Flavobacteriales</taxon>
        <taxon>Flavobacteriaceae</taxon>
        <taxon>Maribacter</taxon>
    </lineage>
</organism>
<name>A0A653XCW9_9FLAO</name>
<sequence>MAIEITELQKNELLENFIQHPEFYNPKEFASVRAVIIENYYDDYEILGKISSSNKTRSLLSSSSLWNKIIKAVEEQRFEFRSDEIITDIFFILEQVEKHEDRFITAEVRTASLGFLTYVFGLVDKQVANTGKTNDFVKELNVLFCFFKKVVDGLKIEQVEQTRYQGMFKKVQQMFLFSNNKNASTWFKFYFHFHDKKLSNNNLETGIKTTIATYFKVTNNAKVLKDNIEEIKPVEEFIALEANYENEIYSRAKSDTKYFNEFYEFFNDGKKQSLLESWIPKSADEFKEVLKSSDSDIPNKLKLGNRILQKTKTLSNINEREGFYDSFFVLDLSKDEISQTDFSGQIINIVCSTDVNLHQLGIKQYLENGKYVVTQDLKNKAVPFLFSIITNLNAYHKQFENILNLKIGIYKRQFDKEICDTSNSVEYISNYLIQSGNYNFYTTVISKLLDYTISIINERFITNINNQPKYLEMLKHIDNQSNKNKLPENVLDKLKSLISSGV</sequence>
<reference evidence="1 2" key="1">
    <citation type="submission" date="2019-10" db="EMBL/GenBank/DDBJ databases">
        <authorList>
            <person name="Karimi E."/>
        </authorList>
    </citation>
    <scope>NUCLEOTIDE SEQUENCE [LARGE SCALE GENOMIC DNA]</scope>
    <source>
        <strain evidence="1">Maribacter sp. 151</strain>
    </source>
</reference>
<proteinExistence type="predicted"/>
<evidence type="ECO:0000313" key="1">
    <source>
        <dbReference type="EMBL" id="VXC27893.1"/>
    </source>
</evidence>
<dbReference type="Proteomes" id="UP000430202">
    <property type="component" value="Unassembled WGS sequence"/>
</dbReference>
<keyword evidence="2" id="KW-1185">Reference proteome</keyword>
<dbReference type="EMBL" id="CABWLR010000006">
    <property type="protein sequence ID" value="VXC27893.1"/>
    <property type="molecule type" value="Genomic_DNA"/>
</dbReference>
<dbReference type="AlphaFoldDB" id="A0A653XCW9"/>
<evidence type="ECO:0000313" key="2">
    <source>
        <dbReference type="Proteomes" id="UP000430202"/>
    </source>
</evidence>
<dbReference type="RefSeq" id="WP_159304115.1">
    <property type="nucleotide sequence ID" value="NZ_LR733271.1"/>
</dbReference>
<gene>
    <name evidence="1" type="ORF">MARI151_60531</name>
</gene>
<accession>A0A653XCW9</accession>